<dbReference type="SUPFAM" id="SSF53448">
    <property type="entry name" value="Nucleotide-diphospho-sugar transferases"/>
    <property type="match status" value="1"/>
</dbReference>
<dbReference type="Proteomes" id="UP001575652">
    <property type="component" value="Unassembled WGS sequence"/>
</dbReference>
<name>A0ABV4UJZ2_9MICC</name>
<feature type="region of interest" description="Disordered" evidence="5">
    <location>
        <begin position="457"/>
        <end position="519"/>
    </location>
</feature>
<gene>
    <name evidence="6" type="ORF">ACETWP_04800</name>
</gene>
<evidence type="ECO:0000256" key="1">
    <source>
        <dbReference type="ARBA" id="ARBA00004776"/>
    </source>
</evidence>
<organism evidence="6 7">
    <name type="scientific">Arthrobacter halodurans</name>
    <dbReference type="NCBI Taxonomy" id="516699"/>
    <lineage>
        <taxon>Bacteria</taxon>
        <taxon>Bacillati</taxon>
        <taxon>Actinomycetota</taxon>
        <taxon>Actinomycetes</taxon>
        <taxon>Micrococcales</taxon>
        <taxon>Micrococcaceae</taxon>
        <taxon>Arthrobacter</taxon>
    </lineage>
</organism>
<keyword evidence="7" id="KW-1185">Reference proteome</keyword>
<feature type="compositionally biased region" description="Low complexity" evidence="5">
    <location>
        <begin position="468"/>
        <end position="514"/>
    </location>
</feature>
<evidence type="ECO:0000313" key="7">
    <source>
        <dbReference type="Proteomes" id="UP001575652"/>
    </source>
</evidence>
<evidence type="ECO:0000256" key="4">
    <source>
        <dbReference type="ARBA" id="ARBA00022679"/>
    </source>
</evidence>
<comment type="similarity">
    <text evidence="2">Belongs to the glycosyltransferase 2 family.</text>
</comment>
<evidence type="ECO:0008006" key="8">
    <source>
        <dbReference type="Google" id="ProtNLM"/>
    </source>
</evidence>
<sequence>MSARGAVRAVVVHHNRFGDIAATARGIAAQGIAPEHVLVVDNSTAPDADGVLARLRAAGHPVLTVPNRGYGAAANAGLDRWLAGDPTPEFVLLATHETRLEPGALAAMLGEARTHPRCAVVGPLLATGDGGATVWSAGGYLRGPLGLPRHRDHLVERAALGRVHSRDVEWLDGCCLLVRGAALGAERFDEGFFLYMEEVDLQLRLRSAGWTVRLAGDAVARQESDGVPDYYGVRNIQRLNRRAGRPVAAVAAGLFLAARQGARALLRGRGGDLGPIAAGLADGLLGRAGPGPRAADRASGVVLVNPLGRALAHYAEALEETLGSGGVRVRTLSVQEPSASGTGRAVWLASHLVLLWRARRVAAPDARILTLWPVLGYWDLLLARALAGPRAAVVLHDPVPLVRAVGYGRIAAAFVSRVPRLAAVVVHSREAAAEVERALPSARPQLLPHPMLVPAADAAEAARDRDPAVAAATGGPRGAAPKLPARVAGGSGAVPPAAPAGSPAGTSAGTSTTARTRRPVVRVLGQYKAGRDTTAMGLLAESLGAEAELRVTGRGWPRVAGWRVDERFVDEAELDALIRGADTVVIPYERFFQSGIAVRCLELGTPFVGPGGSHLEDLLGAGSPLLVGDGWTWDDAVRHALRAGRGEIVAAGRAYHLDAEASWAGFGDLS</sequence>
<dbReference type="RefSeq" id="WP_373971078.1">
    <property type="nucleotide sequence ID" value="NZ_JBHDLJ010000003.1"/>
</dbReference>
<accession>A0ABV4UJZ2</accession>
<dbReference type="EMBL" id="JBHDLJ010000003">
    <property type="protein sequence ID" value="MFB0833900.1"/>
    <property type="molecule type" value="Genomic_DNA"/>
</dbReference>
<protein>
    <recommendedName>
        <fullName evidence="8">Glycosyltransferase, GT2 family</fullName>
    </recommendedName>
</protein>
<dbReference type="PANTHER" id="PTHR43179">
    <property type="entry name" value="RHAMNOSYLTRANSFERASE WBBL"/>
    <property type="match status" value="1"/>
</dbReference>
<reference evidence="6 7" key="1">
    <citation type="submission" date="2024-09" db="EMBL/GenBank/DDBJ databases">
        <authorList>
            <person name="Salinas-Garcia M.A."/>
            <person name="Prieme A."/>
        </authorList>
    </citation>
    <scope>NUCLEOTIDE SEQUENCE [LARGE SCALE GENOMIC DNA]</scope>
    <source>
        <strain evidence="6 7">DSM 21081</strain>
    </source>
</reference>
<evidence type="ECO:0000256" key="5">
    <source>
        <dbReference type="SAM" id="MobiDB-lite"/>
    </source>
</evidence>
<evidence type="ECO:0000256" key="2">
    <source>
        <dbReference type="ARBA" id="ARBA00006739"/>
    </source>
</evidence>
<dbReference type="PANTHER" id="PTHR43179:SF12">
    <property type="entry name" value="GALACTOFURANOSYLTRANSFERASE GLFT2"/>
    <property type="match status" value="1"/>
</dbReference>
<proteinExistence type="inferred from homology"/>
<evidence type="ECO:0000256" key="3">
    <source>
        <dbReference type="ARBA" id="ARBA00022676"/>
    </source>
</evidence>
<dbReference type="InterPro" id="IPR029044">
    <property type="entry name" value="Nucleotide-diphossugar_trans"/>
</dbReference>
<comment type="caution">
    <text evidence="6">The sequence shown here is derived from an EMBL/GenBank/DDBJ whole genome shotgun (WGS) entry which is preliminary data.</text>
</comment>
<dbReference type="Gene3D" id="3.90.550.10">
    <property type="entry name" value="Spore Coat Polysaccharide Biosynthesis Protein SpsA, Chain A"/>
    <property type="match status" value="1"/>
</dbReference>
<comment type="pathway">
    <text evidence="1">Cell wall biogenesis; cell wall polysaccharide biosynthesis.</text>
</comment>
<evidence type="ECO:0000313" key="6">
    <source>
        <dbReference type="EMBL" id="MFB0833900.1"/>
    </source>
</evidence>
<keyword evidence="3" id="KW-0328">Glycosyltransferase</keyword>
<keyword evidence="4" id="KW-0808">Transferase</keyword>